<evidence type="ECO:0000313" key="2">
    <source>
        <dbReference type="EMBL" id="KAF0929134.1"/>
    </source>
</evidence>
<gene>
    <name evidence="2" type="ORF">E2562_015232</name>
</gene>
<organism evidence="2 3">
    <name type="scientific">Oryza meyeriana var. granulata</name>
    <dbReference type="NCBI Taxonomy" id="110450"/>
    <lineage>
        <taxon>Eukaryota</taxon>
        <taxon>Viridiplantae</taxon>
        <taxon>Streptophyta</taxon>
        <taxon>Embryophyta</taxon>
        <taxon>Tracheophyta</taxon>
        <taxon>Spermatophyta</taxon>
        <taxon>Magnoliopsida</taxon>
        <taxon>Liliopsida</taxon>
        <taxon>Poales</taxon>
        <taxon>Poaceae</taxon>
        <taxon>BOP clade</taxon>
        <taxon>Oryzoideae</taxon>
        <taxon>Oryzeae</taxon>
        <taxon>Oryzinae</taxon>
        <taxon>Oryza</taxon>
        <taxon>Oryza meyeriana</taxon>
    </lineage>
</organism>
<dbReference type="Proteomes" id="UP000479710">
    <property type="component" value="Unassembled WGS sequence"/>
</dbReference>
<dbReference type="AlphaFoldDB" id="A0A6G1EWX3"/>
<name>A0A6G1EWX3_9ORYZ</name>
<accession>A0A6G1EWX3</accession>
<feature type="compositionally biased region" description="Polar residues" evidence="1">
    <location>
        <begin position="10"/>
        <end position="23"/>
    </location>
</feature>
<comment type="caution">
    <text evidence="2">The sequence shown here is derived from an EMBL/GenBank/DDBJ whole genome shotgun (WGS) entry which is preliminary data.</text>
</comment>
<dbReference type="EMBL" id="SPHZ02000002">
    <property type="protein sequence ID" value="KAF0929134.1"/>
    <property type="molecule type" value="Genomic_DNA"/>
</dbReference>
<reference evidence="2 3" key="1">
    <citation type="submission" date="2019-11" db="EMBL/GenBank/DDBJ databases">
        <title>Whole genome sequence of Oryza granulata.</title>
        <authorList>
            <person name="Li W."/>
        </authorList>
    </citation>
    <scope>NUCLEOTIDE SEQUENCE [LARGE SCALE GENOMIC DNA]</scope>
    <source>
        <strain evidence="3">cv. Menghai</strain>
        <tissue evidence="2">Leaf</tissue>
    </source>
</reference>
<evidence type="ECO:0000313" key="3">
    <source>
        <dbReference type="Proteomes" id="UP000479710"/>
    </source>
</evidence>
<evidence type="ECO:0000256" key="1">
    <source>
        <dbReference type="SAM" id="MobiDB-lite"/>
    </source>
</evidence>
<protein>
    <submittedName>
        <fullName evidence="2">Uncharacterized protein</fullName>
    </submittedName>
</protein>
<feature type="compositionally biased region" description="Basic and acidic residues" evidence="1">
    <location>
        <begin position="69"/>
        <end position="87"/>
    </location>
</feature>
<feature type="region of interest" description="Disordered" evidence="1">
    <location>
        <begin position="1"/>
        <end position="94"/>
    </location>
</feature>
<proteinExistence type="predicted"/>
<feature type="compositionally biased region" description="Low complexity" evidence="1">
    <location>
        <begin position="28"/>
        <end position="41"/>
    </location>
</feature>
<sequence length="94" mass="9901">MSHRRHRLPSPSNLAKPPSSSVLAQGPTASFLSSSLSSSATGGSGSRKLEDRPIQRHLCPLLSSVSGRIHPEGKEVGGDSGERRAGSRELGQSW</sequence>
<keyword evidence="3" id="KW-1185">Reference proteome</keyword>